<dbReference type="GO" id="GO:0032153">
    <property type="term" value="C:cell division site"/>
    <property type="evidence" value="ECO:0007669"/>
    <property type="project" value="TreeGrafter"/>
</dbReference>
<feature type="transmembrane region" description="Helical" evidence="6">
    <location>
        <begin position="79"/>
        <end position="97"/>
    </location>
</feature>
<evidence type="ECO:0000256" key="6">
    <source>
        <dbReference type="SAM" id="Phobius"/>
    </source>
</evidence>
<dbReference type="RefSeq" id="WP_014600507.1">
    <property type="nucleotide sequence ID" value="NC_017544.1"/>
</dbReference>
<keyword evidence="4 6" id="KW-1133">Transmembrane helix</keyword>
<dbReference type="InterPro" id="IPR001182">
    <property type="entry name" value="FtsW/RodA"/>
</dbReference>
<feature type="transmembrane region" description="Helical" evidence="6">
    <location>
        <begin position="137"/>
        <end position="156"/>
    </location>
</feature>
<sequence length="416" mass="47044">MSSSTFEEYLGKVIANVKSKQAHSMIKKELSNHLEELSHSFQKRGLSIEDANKKAMQEMGDPSTVGRNMNQLHKPRMDWLLIALFILLAGISFLPIIGDVVASNSSFMKKQIVWLAIAVLALIGFLFFDYRKLKDLWMYFYAAALILFFTTFLVGIPLTGGGRWMSLWGIAIDSPAISLFLFFIAWAGIFTKANAFKGWKKQVVLLILFWVPVISYIIINRFVFSIMYFLCVLVMYIFYYRHNRFAIKVALGNLLVGVIFISTMILKYPSSYLPDTSIPLKDILSKAGWFGKGLHNNLILPEAHTDFVFPFLVYSLGWVFGIFLCLLLVVFILRISRNAFKTKDLFGRLLTIGGAVLFTVPACWNILMGLGIVPIMVVPLPFISYGGSMLLVYAALLGLILNVYRRKDIVESTLVN</sequence>
<dbReference type="Proteomes" id="UP000001288">
    <property type="component" value="Chromosome"/>
</dbReference>
<keyword evidence="2 6" id="KW-0812">Transmembrane</keyword>
<dbReference type="GO" id="GO:0051301">
    <property type="term" value="P:cell division"/>
    <property type="evidence" value="ECO:0007669"/>
    <property type="project" value="InterPro"/>
</dbReference>
<dbReference type="InterPro" id="IPR047928">
    <property type="entry name" value="Perm_prefix_1"/>
</dbReference>
<feature type="transmembrane region" description="Helical" evidence="6">
    <location>
        <begin position="112"/>
        <end position="130"/>
    </location>
</feature>
<dbReference type="GO" id="GO:0015648">
    <property type="term" value="F:lipid-linked peptidoglycan transporter activity"/>
    <property type="evidence" value="ECO:0007669"/>
    <property type="project" value="TreeGrafter"/>
</dbReference>
<feature type="transmembrane region" description="Helical" evidence="6">
    <location>
        <begin position="225"/>
        <end position="242"/>
    </location>
</feature>
<feature type="transmembrane region" description="Helical" evidence="6">
    <location>
        <begin position="345"/>
        <end position="376"/>
    </location>
</feature>
<dbReference type="GO" id="GO:0008360">
    <property type="term" value="P:regulation of cell shape"/>
    <property type="evidence" value="ECO:0007669"/>
    <property type="project" value="UniProtKB-KW"/>
</dbReference>
<keyword evidence="5 6" id="KW-0472">Membrane</keyword>
<proteinExistence type="predicted"/>
<dbReference type="NCBIfam" id="NF038403">
    <property type="entry name" value="perm_prefix_1"/>
    <property type="match status" value="1"/>
</dbReference>
<feature type="transmembrane region" description="Helical" evidence="6">
    <location>
        <begin position="203"/>
        <end position="219"/>
    </location>
</feature>
<comment type="subcellular location">
    <subcellularLocation>
        <location evidence="1">Membrane</location>
        <topology evidence="1">Multi-pass membrane protein</topology>
    </subcellularLocation>
</comment>
<evidence type="ECO:0000313" key="8">
    <source>
        <dbReference type="Proteomes" id="UP000001288"/>
    </source>
</evidence>
<feature type="transmembrane region" description="Helical" evidence="6">
    <location>
        <begin position="249"/>
        <end position="266"/>
    </location>
</feature>
<evidence type="ECO:0000313" key="7">
    <source>
        <dbReference type="EMBL" id="AEO05432.1"/>
    </source>
</evidence>
<keyword evidence="3" id="KW-0133">Cell shape</keyword>
<gene>
    <name evidence="7" type="ordered locus">LMRG_00113</name>
</gene>
<protein>
    <recommendedName>
        <fullName evidence="9">FtsW/RodA/SpoVE family cell cycle protein</fullName>
    </recommendedName>
</protein>
<evidence type="ECO:0000256" key="3">
    <source>
        <dbReference type="ARBA" id="ARBA00022960"/>
    </source>
</evidence>
<dbReference type="PANTHER" id="PTHR30474">
    <property type="entry name" value="CELL CYCLE PROTEIN"/>
    <property type="match status" value="1"/>
</dbReference>
<dbReference type="KEGG" id="lmt:LMRG_00113"/>
<organism evidence="7 8">
    <name type="scientific">Listeria monocytogenes serotype 1/2a (strain 10403S)</name>
    <dbReference type="NCBI Taxonomy" id="393133"/>
    <lineage>
        <taxon>Bacteria</taxon>
        <taxon>Bacillati</taxon>
        <taxon>Bacillota</taxon>
        <taxon>Bacilli</taxon>
        <taxon>Bacillales</taxon>
        <taxon>Listeriaceae</taxon>
        <taxon>Listeria</taxon>
    </lineage>
</organism>
<evidence type="ECO:0000256" key="1">
    <source>
        <dbReference type="ARBA" id="ARBA00004141"/>
    </source>
</evidence>
<feature type="transmembrane region" description="Helical" evidence="6">
    <location>
        <begin position="382"/>
        <end position="404"/>
    </location>
</feature>
<evidence type="ECO:0000256" key="5">
    <source>
        <dbReference type="ARBA" id="ARBA00023136"/>
    </source>
</evidence>
<dbReference type="EMBL" id="CP002002">
    <property type="protein sequence ID" value="AEO05432.1"/>
    <property type="molecule type" value="Genomic_DNA"/>
</dbReference>
<dbReference type="PANTHER" id="PTHR30474:SF1">
    <property type="entry name" value="PEPTIDOGLYCAN GLYCOSYLTRANSFERASE MRDB"/>
    <property type="match status" value="1"/>
</dbReference>
<dbReference type="Pfam" id="PF01098">
    <property type="entry name" value="FTSW_RODA_SPOVE"/>
    <property type="match status" value="1"/>
</dbReference>
<dbReference type="AlphaFoldDB" id="A0A0H3GDI4"/>
<feature type="transmembrane region" description="Helical" evidence="6">
    <location>
        <begin position="168"/>
        <end position="191"/>
    </location>
</feature>
<dbReference type="HOGENOM" id="CLU_029243_7_0_9"/>
<feature type="transmembrane region" description="Helical" evidence="6">
    <location>
        <begin position="311"/>
        <end position="333"/>
    </location>
</feature>
<evidence type="ECO:0000256" key="4">
    <source>
        <dbReference type="ARBA" id="ARBA00022989"/>
    </source>
</evidence>
<reference evidence="8" key="1">
    <citation type="submission" date="2010-04" db="EMBL/GenBank/DDBJ databases">
        <title>The genome sequence of Listeria monocytogenes strain 10403S.</title>
        <authorList>
            <consortium name="The Broad Institute Genome Sequencing Platform"/>
            <consortium name="The Broad Institute Genome Sequencing Center for Infectious Disease"/>
            <person name="Borowsky M."/>
            <person name="Borodovsky M."/>
            <person name="Young S.K."/>
            <person name="Zeng Q."/>
            <person name="Koehrsen M."/>
            <person name="Fitzgerald M."/>
            <person name="Wiedmann M."/>
            <person name="Swaminathan B."/>
            <person name="Lauer P."/>
            <person name="Portnoy D."/>
            <person name="Cossart P."/>
            <person name="Buchrieser C."/>
            <person name="Higgins D."/>
            <person name="Abouelleil A."/>
            <person name="Alvarado L."/>
            <person name="Arachchi H.M."/>
            <person name="Berlin A."/>
            <person name="Borenstein D."/>
            <person name="Brown A."/>
            <person name="Chapman S.B."/>
            <person name="Chen Z."/>
            <person name="Dunbar C.D."/>
            <person name="Engels R."/>
            <person name="Freedman E."/>
            <person name="Gearin G."/>
            <person name="Gellesch M."/>
            <person name="Goldberg J."/>
            <person name="Griggs A."/>
            <person name="Gujja S."/>
            <person name="Heilman E."/>
            <person name="Heiman D."/>
            <person name="Howarth C."/>
            <person name="Jen D."/>
            <person name="Larson L."/>
            <person name="Lui A."/>
            <person name="MacDonald J."/>
            <person name="Mehta T."/>
            <person name="Montmayeur A."/>
            <person name="Neiman D."/>
            <person name="Park D."/>
            <person name="Pearson M."/>
            <person name="Priest M."/>
            <person name="Richards J."/>
            <person name="Roberts A."/>
            <person name="Saif S."/>
            <person name="Shea T."/>
            <person name="Shenoy N."/>
            <person name="Sisk P."/>
            <person name="Stolte C."/>
            <person name="Sykes S."/>
            <person name="Walk T."/>
            <person name="White J."/>
            <person name="Yandava C."/>
            <person name="Haas B."/>
            <person name="Nusbaum C."/>
            <person name="Birren B."/>
        </authorList>
    </citation>
    <scope>NUCLEOTIDE SEQUENCE [LARGE SCALE GENOMIC DNA]</scope>
    <source>
        <strain evidence="8">10403S</strain>
    </source>
</reference>
<evidence type="ECO:0000256" key="2">
    <source>
        <dbReference type="ARBA" id="ARBA00022692"/>
    </source>
</evidence>
<dbReference type="GO" id="GO:0005886">
    <property type="term" value="C:plasma membrane"/>
    <property type="evidence" value="ECO:0007669"/>
    <property type="project" value="TreeGrafter"/>
</dbReference>
<name>A0A0H3GDI4_LISM4</name>
<accession>A0A0H3GDI4</accession>
<evidence type="ECO:0008006" key="9">
    <source>
        <dbReference type="Google" id="ProtNLM"/>
    </source>
</evidence>